<evidence type="ECO:0000256" key="1">
    <source>
        <dbReference type="SAM" id="MobiDB-lite"/>
    </source>
</evidence>
<proteinExistence type="predicted"/>
<evidence type="ECO:0000256" key="2">
    <source>
        <dbReference type="SAM" id="SignalP"/>
    </source>
</evidence>
<name>A0A976QT83_THEOR</name>
<dbReference type="Proteomes" id="UP000244811">
    <property type="component" value="Chromosome 2"/>
</dbReference>
<accession>A0A976QT83</accession>
<feature type="signal peptide" evidence="2">
    <location>
        <begin position="1"/>
        <end position="21"/>
    </location>
</feature>
<evidence type="ECO:0000313" key="3">
    <source>
        <dbReference type="EMBL" id="UKK01767.2"/>
    </source>
</evidence>
<feature type="region of interest" description="Disordered" evidence="1">
    <location>
        <begin position="287"/>
        <end position="327"/>
    </location>
</feature>
<feature type="compositionally biased region" description="Basic and acidic residues" evidence="1">
    <location>
        <begin position="287"/>
        <end position="313"/>
    </location>
</feature>
<feature type="region of interest" description="Disordered" evidence="1">
    <location>
        <begin position="182"/>
        <end position="224"/>
    </location>
</feature>
<organism evidence="3 4">
    <name type="scientific">Theileria orientalis</name>
    <dbReference type="NCBI Taxonomy" id="68886"/>
    <lineage>
        <taxon>Eukaryota</taxon>
        <taxon>Sar</taxon>
        <taxon>Alveolata</taxon>
        <taxon>Apicomplexa</taxon>
        <taxon>Aconoidasida</taxon>
        <taxon>Piroplasmida</taxon>
        <taxon>Theileriidae</taxon>
        <taxon>Theileria</taxon>
    </lineage>
</organism>
<reference evidence="3" key="1">
    <citation type="submission" date="2022-07" db="EMBL/GenBank/DDBJ databases">
        <title>Evaluation of T. orientalis genome assembly methods using nanopore sequencing and analysis of variation between genomes.</title>
        <authorList>
            <person name="Yam J."/>
            <person name="Micallef M.L."/>
            <person name="Liu M."/>
            <person name="Djordjevic S.P."/>
            <person name="Bogema D.R."/>
            <person name="Jenkins C."/>
        </authorList>
    </citation>
    <scope>NUCLEOTIDE SEQUENCE</scope>
    <source>
        <strain evidence="3">Goon Nure</strain>
    </source>
</reference>
<dbReference type="EMBL" id="CP056071">
    <property type="protein sequence ID" value="UKK01767.2"/>
    <property type="molecule type" value="Genomic_DNA"/>
</dbReference>
<protein>
    <submittedName>
        <fullName evidence="3">Uncharacterized protein</fullName>
    </submittedName>
</protein>
<evidence type="ECO:0000313" key="4">
    <source>
        <dbReference type="Proteomes" id="UP000244811"/>
    </source>
</evidence>
<gene>
    <name evidence="3" type="ORF">MACK_001120</name>
</gene>
<feature type="chain" id="PRO_5037977313" evidence="2">
    <location>
        <begin position="22"/>
        <end position="419"/>
    </location>
</feature>
<keyword evidence="2" id="KW-0732">Signal</keyword>
<dbReference type="AlphaFoldDB" id="A0A976QT83"/>
<sequence>MITRDIFLFLILCILPPGRHNFVESGRTTLGHTRNSGKKDSHFAHSKFTHRRPNDSNNRLKRNFEPQPKFYYSGYSDVDPAINFNYNLISLDITKPKSTKEFEYNYNPITGADIYELKRPNLLRKVTERERLLWESKHGKYSDKIIVFKDDNGENRLKVFIADDIKSKRDYRLAPPVRVPSIRRAALGKKDESRQKGYESEGKKDRFRESDEELGDRTRKHELPKGEYIEIPKKARDRRAAIRRREETSAMLKWQEEMRARLKRQEEEMRYRLKRLEARAREDRKHTRLKRYEYSHREDYKHPKLRHEGRPEPQGRPSTHSRKPEQDTPKELFLLFASQAPNEKKFDLLVNGETERYQFKSDSQCVRVKVDEQILWKHKRGHSFPTVLEYDKREGMILLEFPEFTDVYINAEGLWYYRV</sequence>
<feature type="compositionally biased region" description="Basic and acidic residues" evidence="1">
    <location>
        <begin position="188"/>
        <end position="224"/>
    </location>
</feature>